<comment type="pathway">
    <text evidence="10">One-carbon metabolism; tetrahydrofolate interconversion.</text>
</comment>
<protein>
    <recommendedName>
        <fullName evidence="10">Serine hydroxymethyltransferase</fullName>
        <shortName evidence="10">SHMT</shortName>
        <shortName evidence="10">Serine methylase</shortName>
        <ecNumber evidence="10">2.1.2.1</ecNumber>
    </recommendedName>
</protein>
<dbReference type="GO" id="GO:0032259">
    <property type="term" value="P:methylation"/>
    <property type="evidence" value="ECO:0007669"/>
    <property type="project" value="UniProtKB-KW"/>
</dbReference>
<comment type="catalytic activity">
    <reaction evidence="10">
        <text>(6R)-5,10-methylene-5,6,7,8-tetrahydrofolate + glycine + H2O = (6S)-5,6,7,8-tetrahydrofolate + L-serine</text>
        <dbReference type="Rhea" id="RHEA:15481"/>
        <dbReference type="ChEBI" id="CHEBI:15377"/>
        <dbReference type="ChEBI" id="CHEBI:15636"/>
        <dbReference type="ChEBI" id="CHEBI:33384"/>
        <dbReference type="ChEBI" id="CHEBI:57305"/>
        <dbReference type="ChEBI" id="CHEBI:57453"/>
        <dbReference type="EC" id="2.1.2.1"/>
    </reaction>
</comment>
<dbReference type="Gene3D" id="3.40.640.10">
    <property type="entry name" value="Type I PLP-dependent aspartate aminotransferase-like (Major domain)"/>
    <property type="match status" value="1"/>
</dbReference>
<feature type="binding site" evidence="10">
    <location>
        <position position="238"/>
    </location>
    <ligand>
        <name>(6S)-5,6,7,8-tetrahydrofolate</name>
        <dbReference type="ChEBI" id="CHEBI:57453"/>
    </ligand>
</feature>
<dbReference type="CDD" id="cd00378">
    <property type="entry name" value="SHMT"/>
    <property type="match status" value="1"/>
</dbReference>
<feature type="modified residue" description="N6-(pyridoxal phosphate)lysine" evidence="10 11">
    <location>
        <position position="224"/>
    </location>
</feature>
<evidence type="ECO:0000256" key="5">
    <source>
        <dbReference type="ARBA" id="ARBA00022490"/>
    </source>
</evidence>
<accession>W6A8D0</accession>
<dbReference type="EC" id="2.1.2.1" evidence="10"/>
<dbReference type="UniPathway" id="UPA00193"/>
<comment type="cofactor">
    <cofactor evidence="1 10 11">
        <name>pyridoxal 5'-phosphate</name>
        <dbReference type="ChEBI" id="CHEBI:597326"/>
    </cofactor>
</comment>
<evidence type="ECO:0000256" key="2">
    <source>
        <dbReference type="ARBA" id="ARBA00004496"/>
    </source>
</evidence>
<dbReference type="UniPathway" id="UPA00288">
    <property type="reaction ID" value="UER01023"/>
</dbReference>
<dbReference type="PIRSF" id="PIRSF000412">
    <property type="entry name" value="SHMT"/>
    <property type="match status" value="1"/>
</dbReference>
<proteinExistence type="inferred from homology"/>
<evidence type="ECO:0000256" key="7">
    <source>
        <dbReference type="ARBA" id="ARBA00022679"/>
    </source>
</evidence>
<dbReference type="GO" id="GO:0004372">
    <property type="term" value="F:glycine hydroxymethyltransferase activity"/>
    <property type="evidence" value="ECO:0007669"/>
    <property type="project" value="UniProtKB-UniRule"/>
</dbReference>
<dbReference type="FunFam" id="3.40.640.10:FF:000001">
    <property type="entry name" value="Serine hydroxymethyltransferase"/>
    <property type="match status" value="1"/>
</dbReference>
<dbReference type="GO" id="GO:0035999">
    <property type="term" value="P:tetrahydrofolate interconversion"/>
    <property type="evidence" value="ECO:0007669"/>
    <property type="project" value="UniProtKB-UniRule"/>
</dbReference>
<comment type="subunit">
    <text evidence="4 10">Homodimer.</text>
</comment>
<dbReference type="KEGG" id="scq:SCULI_v1c08660"/>
<dbReference type="PANTHER" id="PTHR11680">
    <property type="entry name" value="SERINE HYDROXYMETHYLTRANSFERASE"/>
    <property type="match status" value="1"/>
</dbReference>
<evidence type="ECO:0000313" key="14">
    <source>
        <dbReference type="Proteomes" id="UP000019267"/>
    </source>
</evidence>
<evidence type="ECO:0000259" key="12">
    <source>
        <dbReference type="Pfam" id="PF00464"/>
    </source>
</evidence>
<keyword evidence="8 10" id="KW-0663">Pyridoxal phosphate</keyword>
<dbReference type="InterPro" id="IPR049943">
    <property type="entry name" value="Ser_HO-MeTrfase-like"/>
</dbReference>
<comment type="subcellular location">
    <subcellularLocation>
        <location evidence="2 10">Cytoplasm</location>
    </subcellularLocation>
</comment>
<feature type="site" description="Plays an important role in substrate specificity" evidence="10">
    <location>
        <position position="223"/>
    </location>
</feature>
<dbReference type="PATRIC" id="fig|1276246.3.peg.861"/>
<dbReference type="GO" id="GO:0008168">
    <property type="term" value="F:methyltransferase activity"/>
    <property type="evidence" value="ECO:0007669"/>
    <property type="project" value="UniProtKB-KW"/>
</dbReference>
<dbReference type="NCBIfam" id="NF000586">
    <property type="entry name" value="PRK00011.1"/>
    <property type="match status" value="1"/>
</dbReference>
<dbReference type="InterPro" id="IPR015422">
    <property type="entry name" value="PyrdxlP-dep_Trfase_small"/>
</dbReference>
<evidence type="ECO:0000256" key="6">
    <source>
        <dbReference type="ARBA" id="ARBA00022563"/>
    </source>
</evidence>
<keyword evidence="6 10" id="KW-0554">One-carbon metabolism</keyword>
<evidence type="ECO:0000256" key="3">
    <source>
        <dbReference type="ARBA" id="ARBA00006376"/>
    </source>
</evidence>
<keyword evidence="5 10" id="KW-0963">Cytoplasm</keyword>
<feature type="binding site" evidence="10">
    <location>
        <begin position="119"/>
        <end position="121"/>
    </location>
    <ligand>
        <name>(6S)-5,6,7,8-tetrahydrofolate</name>
        <dbReference type="ChEBI" id="CHEBI:57453"/>
    </ligand>
</feature>
<evidence type="ECO:0000313" key="13">
    <source>
        <dbReference type="EMBL" id="AHI53206.1"/>
    </source>
</evidence>
<name>W6A8D0_9MOLU</name>
<sequence>MNKNIDNRILDSLKNELNRQKNHIELIASENYVSPAILQLNGSVLTNKYAEGYPGKRYYGGCQFIDEIESYGIELAKKLFNADHANLQPHSGSQANEAAYKTLLNPGDKVLSMSLDAGGHLTHGYNINFSGQLYDFVFYKVNRETEEIDYNEVEKLALEHRPKLILAGASSYTKIIDFKRFKEIADKIDAYFMVDMAHIAGLVAGGVHPNPFPYADIVTSTTHKTLRGSRGGIVLCKEQFSKKLDSAVFPGIQGGPLENQIAGKVQALSEASSEEFKQYAQQVIKNAKALADTLMENNIRLIANGTQNHTVIVEVKNSLGVTGKQAESILESIGIVVNKNMIPFDSEKPVNTSGIRLGSAAMTTRGFKEKEFKAVAQIIAKALKDHNDQNLDQLAQEVKQLCDNFPIYTDIKY</sequence>
<dbReference type="eggNOG" id="COG0112">
    <property type="taxonomic scope" value="Bacteria"/>
</dbReference>
<dbReference type="AlphaFoldDB" id="W6A8D0"/>
<dbReference type="Proteomes" id="UP000019267">
    <property type="component" value="Chromosome"/>
</dbReference>
<dbReference type="RefSeq" id="WP_025363431.1">
    <property type="nucleotide sequence ID" value="NZ_CP006681.1"/>
</dbReference>
<dbReference type="InterPro" id="IPR001085">
    <property type="entry name" value="Ser_HO-MeTrfase"/>
</dbReference>
<dbReference type="STRING" id="1276246.SCULI_v1c08660"/>
<evidence type="ECO:0000256" key="4">
    <source>
        <dbReference type="ARBA" id="ARBA00011738"/>
    </source>
</evidence>
<keyword evidence="13" id="KW-0489">Methyltransferase</keyword>
<feature type="domain" description="Serine hydroxymethyltransferase-like" evidence="12">
    <location>
        <begin position="4"/>
        <end position="379"/>
    </location>
</feature>
<comment type="function">
    <text evidence="9">Catalyzes the reversible interconversion of serine and glycine with tetrahydrofolate (THF) serving as the one-carbon carrier. This reaction serves as the major source of one-carbon groups required for the biosynthesis of purines, thymidylate, methionine, and other important biomolecules. Also exhibits THF-independent aldolase activity toward beta-hydroxyamino acids, producing glycine and aldehydes, via a retro-aldol mechanism. Thus, is able to catalyze the cleavage of L-allo-threonine.</text>
</comment>
<dbReference type="EMBL" id="CP006681">
    <property type="protein sequence ID" value="AHI53206.1"/>
    <property type="molecule type" value="Genomic_DNA"/>
</dbReference>
<dbReference type="HAMAP" id="MF_00051">
    <property type="entry name" value="SHMT"/>
    <property type="match status" value="1"/>
</dbReference>
<dbReference type="Pfam" id="PF00464">
    <property type="entry name" value="SHMT"/>
    <property type="match status" value="1"/>
</dbReference>
<gene>
    <name evidence="10 13" type="primary">glyA</name>
    <name evidence="13" type="ORF">SCULI_v1c08660</name>
</gene>
<comment type="pathway">
    <text evidence="10">Amino-acid biosynthesis; glycine biosynthesis; glycine from L-serine: step 1/1.</text>
</comment>
<keyword evidence="14" id="KW-1185">Reference proteome</keyword>
<evidence type="ECO:0000256" key="10">
    <source>
        <dbReference type="HAMAP-Rule" id="MF_00051"/>
    </source>
</evidence>
<dbReference type="Gene3D" id="3.90.1150.10">
    <property type="entry name" value="Aspartate Aminotransferase, domain 1"/>
    <property type="match status" value="1"/>
</dbReference>
<feature type="binding site" evidence="10">
    <location>
        <position position="115"/>
    </location>
    <ligand>
        <name>(6S)-5,6,7,8-tetrahydrofolate</name>
        <dbReference type="ChEBI" id="CHEBI:57453"/>
    </ligand>
</feature>
<evidence type="ECO:0000256" key="1">
    <source>
        <dbReference type="ARBA" id="ARBA00001933"/>
    </source>
</evidence>
<dbReference type="OrthoDB" id="9803846at2"/>
<keyword evidence="7 10" id="KW-0808">Transferase</keyword>
<dbReference type="GO" id="GO:0005829">
    <property type="term" value="C:cytosol"/>
    <property type="evidence" value="ECO:0007669"/>
    <property type="project" value="TreeGrafter"/>
</dbReference>
<dbReference type="GO" id="GO:0030170">
    <property type="term" value="F:pyridoxal phosphate binding"/>
    <property type="evidence" value="ECO:0007669"/>
    <property type="project" value="UniProtKB-UniRule"/>
</dbReference>
<dbReference type="GO" id="GO:0019264">
    <property type="term" value="P:glycine biosynthetic process from serine"/>
    <property type="evidence" value="ECO:0007669"/>
    <property type="project" value="UniProtKB-UniRule"/>
</dbReference>
<comment type="caution">
    <text evidence="10">Lacks conserved residue(s) required for the propagation of feature annotation.</text>
</comment>
<reference evidence="13 14" key="1">
    <citation type="journal article" date="2014" name="Genome Biol. Evol.">
        <title>Molecular evolution of the substrate utilization strategies and putative virulence factors in mosquito-associated Spiroplasma species.</title>
        <authorList>
            <person name="Chang T.H."/>
            <person name="Lo W.S."/>
            <person name="Ku C."/>
            <person name="Chen L.L."/>
            <person name="Kuo C.H."/>
        </authorList>
    </citation>
    <scope>NUCLEOTIDE SEQUENCE [LARGE SCALE GENOMIC DNA]</scope>
    <source>
        <strain evidence="13">AES-1</strain>
    </source>
</reference>
<comment type="similarity">
    <text evidence="3 10">Belongs to the SHMT family.</text>
</comment>
<dbReference type="InterPro" id="IPR039429">
    <property type="entry name" value="SHMT-like_dom"/>
</dbReference>
<evidence type="ECO:0000256" key="8">
    <source>
        <dbReference type="ARBA" id="ARBA00022898"/>
    </source>
</evidence>
<dbReference type="PANTHER" id="PTHR11680:SF35">
    <property type="entry name" value="SERINE HYDROXYMETHYLTRANSFERASE 1"/>
    <property type="match status" value="1"/>
</dbReference>
<dbReference type="SUPFAM" id="SSF53383">
    <property type="entry name" value="PLP-dependent transferases"/>
    <property type="match status" value="1"/>
</dbReference>
<dbReference type="HOGENOM" id="CLU_022477_2_1_14"/>
<evidence type="ECO:0000256" key="9">
    <source>
        <dbReference type="ARBA" id="ARBA00054606"/>
    </source>
</evidence>
<evidence type="ECO:0000256" key="11">
    <source>
        <dbReference type="PIRSR" id="PIRSR000412-50"/>
    </source>
</evidence>
<dbReference type="InterPro" id="IPR015424">
    <property type="entry name" value="PyrdxlP-dep_Trfase"/>
</dbReference>
<dbReference type="InterPro" id="IPR015421">
    <property type="entry name" value="PyrdxlP-dep_Trfase_major"/>
</dbReference>
<organism evidence="13 14">
    <name type="scientific">Spiroplasma culicicola AES-1</name>
    <dbReference type="NCBI Taxonomy" id="1276246"/>
    <lineage>
        <taxon>Bacteria</taxon>
        <taxon>Bacillati</taxon>
        <taxon>Mycoplasmatota</taxon>
        <taxon>Mollicutes</taxon>
        <taxon>Entomoplasmatales</taxon>
        <taxon>Spiroplasmataceae</taxon>
        <taxon>Spiroplasma</taxon>
    </lineage>
</organism>
<keyword evidence="10" id="KW-0028">Amino-acid biosynthesis</keyword>